<dbReference type="GO" id="GO:0016151">
    <property type="term" value="F:nickel cation binding"/>
    <property type="evidence" value="ECO:0007669"/>
    <property type="project" value="UniProtKB-UniRule"/>
</dbReference>
<dbReference type="Pfam" id="PF01774">
    <property type="entry name" value="UreD"/>
    <property type="match status" value="1"/>
</dbReference>
<evidence type="ECO:0000256" key="1">
    <source>
        <dbReference type="ARBA" id="ARBA00007177"/>
    </source>
</evidence>
<proteinExistence type="inferred from homology"/>
<keyword evidence="3" id="KW-0996">Nickel insertion</keyword>
<dbReference type="KEGG" id="rpm:RSPPHO_01564"/>
<evidence type="ECO:0000313" key="4">
    <source>
        <dbReference type="EMBL" id="CCG08190.1"/>
    </source>
</evidence>
<reference evidence="4 5" key="1">
    <citation type="submission" date="2012-02" db="EMBL/GenBank/DDBJ databases">
        <title>Shotgun genome sequence of Phaeospirillum photometricum DSM 122.</title>
        <authorList>
            <person name="Duquesne K."/>
            <person name="Sturgis J."/>
        </authorList>
    </citation>
    <scope>NUCLEOTIDE SEQUENCE [LARGE SCALE GENOMIC DNA]</scope>
    <source>
        <strain evidence="5">DSM122</strain>
    </source>
</reference>
<keyword evidence="3" id="KW-0963">Cytoplasm</keyword>
<comment type="subunit">
    <text evidence="3">UreD, UreF and UreG form a complex that acts as a GTP-hydrolysis-dependent molecular chaperone, activating the urease apoprotein by helping to assemble the nickel containing metallocenter of UreC. The UreE protein probably delivers the nickel.</text>
</comment>
<dbReference type="AlphaFoldDB" id="H6SJM5"/>
<dbReference type="eggNOG" id="COG0829">
    <property type="taxonomic scope" value="Bacteria"/>
</dbReference>
<dbReference type="InterPro" id="IPR002669">
    <property type="entry name" value="UreD"/>
</dbReference>
<dbReference type="GO" id="GO:0005737">
    <property type="term" value="C:cytoplasm"/>
    <property type="evidence" value="ECO:0007669"/>
    <property type="project" value="UniProtKB-SubCell"/>
</dbReference>
<gene>
    <name evidence="3 4" type="primary">ureD</name>
    <name evidence="4" type="ORF">RSPPHO_01564</name>
</gene>
<dbReference type="PANTHER" id="PTHR33643:SF1">
    <property type="entry name" value="UREASE ACCESSORY PROTEIN D"/>
    <property type="match status" value="1"/>
</dbReference>
<comment type="function">
    <text evidence="3">Required for maturation of urease via the functional incorporation of the urease nickel metallocenter.</text>
</comment>
<keyword evidence="5" id="KW-1185">Reference proteome</keyword>
<organism evidence="4 5">
    <name type="scientific">Pararhodospirillum photometricum DSM 122</name>
    <dbReference type="NCBI Taxonomy" id="1150469"/>
    <lineage>
        <taxon>Bacteria</taxon>
        <taxon>Pseudomonadati</taxon>
        <taxon>Pseudomonadota</taxon>
        <taxon>Alphaproteobacteria</taxon>
        <taxon>Rhodospirillales</taxon>
        <taxon>Rhodospirillaceae</taxon>
        <taxon>Pararhodospirillum</taxon>
    </lineage>
</organism>
<keyword evidence="2 3" id="KW-0143">Chaperone</keyword>
<dbReference type="OrthoDB" id="9798842at2"/>
<evidence type="ECO:0000313" key="5">
    <source>
        <dbReference type="Proteomes" id="UP000033220"/>
    </source>
</evidence>
<name>H6SJM5_PARPM</name>
<dbReference type="Proteomes" id="UP000033220">
    <property type="component" value="Chromosome DSM 122"/>
</dbReference>
<dbReference type="HOGENOM" id="CLU_056339_0_0_5"/>
<dbReference type="EMBL" id="HE663493">
    <property type="protein sequence ID" value="CCG08190.1"/>
    <property type="molecule type" value="Genomic_DNA"/>
</dbReference>
<dbReference type="PANTHER" id="PTHR33643">
    <property type="entry name" value="UREASE ACCESSORY PROTEIN D"/>
    <property type="match status" value="1"/>
</dbReference>
<dbReference type="PATRIC" id="fig|1150469.3.peg.1762"/>
<protein>
    <recommendedName>
        <fullName evidence="3">Urease accessory protein UreD</fullName>
    </recommendedName>
</protein>
<evidence type="ECO:0000256" key="3">
    <source>
        <dbReference type="HAMAP-Rule" id="MF_01384"/>
    </source>
</evidence>
<sequence>MHGRAALGFGPRGLTHLAQQAPLRVLFPDPPTGEPPLAALVTTSGGLTGGDRLDLRATVTEGAAQIVASAAEKIYRSTGADVRVSVDLAVREGGWLEFLPQETIVFDGARLRRQTVLDVEAGASALAGEILIFGRTARGERFTQGLVRDAWEVRRDGRLVWTEALHVDDPAVLLHPAGFNGAVAAATLVLVAPDPGEALAWARASLAGYGGRAGATVVNSLLVARWLDDDAARLRASFGRLWADLRHRLHGLAACLPRLWDI</sequence>
<comment type="subcellular location">
    <subcellularLocation>
        <location evidence="3">Cytoplasm</location>
    </subcellularLocation>
</comment>
<evidence type="ECO:0000256" key="2">
    <source>
        <dbReference type="ARBA" id="ARBA00023186"/>
    </source>
</evidence>
<accession>H6SJM5</accession>
<comment type="similarity">
    <text evidence="1 3">Belongs to the UreD family.</text>
</comment>
<dbReference type="STRING" id="1150469.RSPPHO_01564"/>
<dbReference type="HAMAP" id="MF_01384">
    <property type="entry name" value="UreD"/>
    <property type="match status" value="1"/>
</dbReference>